<dbReference type="GO" id="GO:0015562">
    <property type="term" value="F:efflux transmembrane transporter activity"/>
    <property type="evidence" value="ECO:0007669"/>
    <property type="project" value="InterPro"/>
</dbReference>
<evidence type="ECO:0000313" key="3">
    <source>
        <dbReference type="Proteomes" id="UP000433577"/>
    </source>
</evidence>
<dbReference type="Gene3D" id="1.20.1600.10">
    <property type="entry name" value="Outer membrane efflux proteins (OEP)"/>
    <property type="match status" value="1"/>
</dbReference>
<dbReference type="AlphaFoldDB" id="A0A7Z2GRG6"/>
<evidence type="ECO:0000313" key="2">
    <source>
        <dbReference type="EMBL" id="QGZ66616.1"/>
    </source>
</evidence>
<accession>A0A7Z2GRG6</accession>
<dbReference type="InterPro" id="IPR010131">
    <property type="entry name" value="MdtP/NodT-like"/>
</dbReference>
<dbReference type="Pfam" id="PF02321">
    <property type="entry name" value="OEP"/>
    <property type="match status" value="1"/>
</dbReference>
<dbReference type="PANTHER" id="PTHR30203:SF24">
    <property type="entry name" value="BLR4935 PROTEIN"/>
    <property type="match status" value="1"/>
</dbReference>
<comment type="similarity">
    <text evidence="1">Belongs to the outer membrane factor (OMF) (TC 1.B.17) family.</text>
</comment>
<dbReference type="SUPFAM" id="SSF56954">
    <property type="entry name" value="Outer membrane efflux proteins (OEP)"/>
    <property type="match status" value="1"/>
</dbReference>
<name>A0A7Z2GRG6_9BURK</name>
<protein>
    <submittedName>
        <fullName evidence="2">TolC family protein</fullName>
    </submittedName>
</protein>
<reference evidence="2 3" key="1">
    <citation type="submission" date="2019-12" db="EMBL/GenBank/DDBJ databases">
        <title>Paraburkholderia acidiphila 7Q-K02 sp. nov and Paraburkholderia acidisoli DHF22 sp. nov., two strains isolated from forest soil.</title>
        <authorList>
            <person name="Gao Z."/>
            <person name="Qiu L."/>
        </authorList>
    </citation>
    <scope>NUCLEOTIDE SEQUENCE [LARGE SCALE GENOMIC DNA]</scope>
    <source>
        <strain evidence="2 3">DHF22</strain>
    </source>
</reference>
<dbReference type="EMBL" id="CP046916">
    <property type="protein sequence ID" value="QGZ66616.1"/>
    <property type="molecule type" value="Genomic_DNA"/>
</dbReference>
<proteinExistence type="inferred from homology"/>
<dbReference type="PANTHER" id="PTHR30203">
    <property type="entry name" value="OUTER MEMBRANE CATION EFFLUX PROTEIN"/>
    <property type="match status" value="1"/>
</dbReference>
<organism evidence="2 3">
    <name type="scientific">Paraburkholderia acidisoli</name>
    <dbReference type="NCBI Taxonomy" id="2571748"/>
    <lineage>
        <taxon>Bacteria</taxon>
        <taxon>Pseudomonadati</taxon>
        <taxon>Pseudomonadota</taxon>
        <taxon>Betaproteobacteria</taxon>
        <taxon>Burkholderiales</taxon>
        <taxon>Burkholderiaceae</taxon>
        <taxon>Paraburkholderia</taxon>
    </lineage>
</organism>
<sequence length="503" mass="54730">MRRAQFLWRGPVLRKPTLFLPSISTGRSLVRHLSSCPTRAAACSVAVLAALLGGCASWHAQPLPAGVSLLEPDGVARVQIDAAAMPLPELAAHRFDPSDGFDMDEVAMLAVANNPDLKLARDDLGIARAQAFSAGLLPDPQVSVSSDYPGAIGMSRAFSYGLSMDVMALLTRSANVKSANAAAQKTDLTLLWQEWQVVAQARQLYVKTRFQTAALPLLAQQAELARTRYDRTADAARRHDMTADVVTAALTAYEDARKAWTDMQHAQAQTHHDLNALLGLAPDVELPLADAPSRDMALPDASLDDAMHQLPQRRPDLIALQLGYEAQEQKYRAAILNQFPSLSIGFTRQRDTSEIYTSGFAINLTLPVFNRNRGNIAIEQATRQRLADEYQARLNTAYADIAHLRNDSAIAARQLAQDDAALPELERAAAHAHRAYTAHDITLGQYVDAQSAANARRLDAETAREALAEQRIGLQALLGNVMPDNTHDQSVAAAHRHSNSLAR</sequence>
<dbReference type="Proteomes" id="UP000433577">
    <property type="component" value="Chromosome 4"/>
</dbReference>
<dbReference type="InterPro" id="IPR003423">
    <property type="entry name" value="OMP_efflux"/>
</dbReference>
<dbReference type="KEGG" id="pacs:FAZ98_33215"/>
<keyword evidence="3" id="KW-1185">Reference proteome</keyword>
<gene>
    <name evidence="2" type="ORF">FAZ98_33215</name>
</gene>
<evidence type="ECO:0000256" key="1">
    <source>
        <dbReference type="ARBA" id="ARBA00007613"/>
    </source>
</evidence>
<dbReference type="OrthoDB" id="9791261at2"/>